<dbReference type="GO" id="GO:0016301">
    <property type="term" value="F:kinase activity"/>
    <property type="evidence" value="ECO:0007669"/>
    <property type="project" value="UniProtKB-KW"/>
</dbReference>
<dbReference type="InterPro" id="IPR004720">
    <property type="entry name" value="PTS_IIB_sorbose-sp"/>
</dbReference>
<dbReference type="InterPro" id="IPR036667">
    <property type="entry name" value="PTS_IIB_sorbose-sp_sf"/>
</dbReference>
<evidence type="ECO:0000256" key="1">
    <source>
        <dbReference type="ARBA" id="ARBA00004496"/>
    </source>
</evidence>
<dbReference type="GO" id="GO:0008982">
    <property type="term" value="F:protein-N(PI)-phosphohistidine-sugar phosphotransferase activity"/>
    <property type="evidence" value="ECO:0007669"/>
    <property type="project" value="InterPro"/>
</dbReference>
<keyword evidence="6" id="KW-0598">Phosphotransferase system</keyword>
<gene>
    <name evidence="9" type="ORF">Cabys_65</name>
    <name evidence="10" type="ORF">Calab_0889</name>
</gene>
<dbReference type="TCDB" id="4.A.6.1.20">
    <property type="family name" value="the pts mannose-fructose-sorbose (man) family"/>
</dbReference>
<keyword evidence="4" id="KW-0762">Sugar transport</keyword>
<evidence type="ECO:0000313" key="11">
    <source>
        <dbReference type="Proteomes" id="UP000004671"/>
    </source>
</evidence>
<dbReference type="EMBL" id="CP018099">
    <property type="protein sequence ID" value="APF16816.1"/>
    <property type="molecule type" value="Genomic_DNA"/>
</dbReference>
<evidence type="ECO:0000256" key="2">
    <source>
        <dbReference type="ARBA" id="ARBA00022448"/>
    </source>
</evidence>
<dbReference type="Proteomes" id="UP000004671">
    <property type="component" value="Chromosome"/>
</dbReference>
<keyword evidence="11" id="KW-1185">Reference proteome</keyword>
<evidence type="ECO:0000259" key="8">
    <source>
        <dbReference type="PROSITE" id="PS51101"/>
    </source>
</evidence>
<feature type="domain" description="PTS EIIB type-4" evidence="8">
    <location>
        <begin position="1"/>
        <end position="161"/>
    </location>
</feature>
<dbReference type="Proteomes" id="UP000183868">
    <property type="component" value="Chromosome"/>
</dbReference>
<dbReference type="GO" id="GO:0009401">
    <property type="term" value="P:phosphoenolpyruvate-dependent sugar phosphotransferase system"/>
    <property type="evidence" value="ECO:0007669"/>
    <property type="project" value="UniProtKB-KW"/>
</dbReference>
<dbReference type="OrthoDB" id="9788818at2"/>
<keyword evidence="2" id="KW-0813">Transport</keyword>
<dbReference type="GO" id="GO:0005737">
    <property type="term" value="C:cytoplasm"/>
    <property type="evidence" value="ECO:0007669"/>
    <property type="project" value="UniProtKB-SubCell"/>
</dbReference>
<dbReference type="SUPFAM" id="SSF52728">
    <property type="entry name" value="PTS IIb component"/>
    <property type="match status" value="1"/>
</dbReference>
<protein>
    <submittedName>
        <fullName evidence="10">PTS system sorbose subfamily IIB component</fullName>
    </submittedName>
    <submittedName>
        <fullName evidence="9">PTS system, mannose-specific IIB component</fullName>
    </submittedName>
</protein>
<sequence>MLADIQLFRIDDRLIHGQVVIGWANFLNSREIILCDDLVAQNVWEKELYLSSVPDYLSASVVSTGELADHLNNDGVNFQKAIILVNSPFVIEKLLEKGAKIKKVNVGGIHFKEGRREFLPYLFLNEEEVKAFWRLIENGIYFYCQDVPSARAIPLEKVLPK</sequence>
<dbReference type="FunCoup" id="H1XUM7">
    <property type="interactions" value="82"/>
</dbReference>
<dbReference type="KEGG" id="caby:Cabys_65"/>
<evidence type="ECO:0000313" key="10">
    <source>
        <dbReference type="EMBL" id="EHO40526.1"/>
    </source>
</evidence>
<keyword evidence="3" id="KW-0963">Cytoplasm</keyword>
<evidence type="ECO:0000313" key="12">
    <source>
        <dbReference type="Proteomes" id="UP000183868"/>
    </source>
</evidence>
<proteinExistence type="predicted"/>
<evidence type="ECO:0000313" key="9">
    <source>
        <dbReference type="EMBL" id="APF16816.1"/>
    </source>
</evidence>
<evidence type="ECO:0000256" key="4">
    <source>
        <dbReference type="ARBA" id="ARBA00022597"/>
    </source>
</evidence>
<comment type="subcellular location">
    <subcellularLocation>
        <location evidence="1">Cytoplasm</location>
    </subcellularLocation>
</comment>
<dbReference type="EMBL" id="CM001402">
    <property type="protein sequence ID" value="EHO40526.1"/>
    <property type="molecule type" value="Genomic_DNA"/>
</dbReference>
<name>H1XUM7_CALAY</name>
<keyword evidence="7" id="KW-0418">Kinase</keyword>
<organism evidence="10 11">
    <name type="scientific">Caldithrix abyssi DSM 13497</name>
    <dbReference type="NCBI Taxonomy" id="880073"/>
    <lineage>
        <taxon>Bacteria</taxon>
        <taxon>Pseudomonadati</taxon>
        <taxon>Calditrichota</taxon>
        <taxon>Calditrichia</taxon>
        <taxon>Calditrichales</taxon>
        <taxon>Calditrichaceae</taxon>
        <taxon>Caldithrix</taxon>
    </lineage>
</organism>
<reference evidence="9 12" key="2">
    <citation type="submission" date="2016-11" db="EMBL/GenBank/DDBJ databases">
        <title>Genomic analysis of Caldithrix abyssi and proposal of a novel bacterial phylum Caldithrichaeota.</title>
        <authorList>
            <person name="Kublanov I."/>
            <person name="Sigalova O."/>
            <person name="Gavrilov S."/>
            <person name="Lebedinsky A."/>
            <person name="Ivanova N."/>
            <person name="Daum C."/>
            <person name="Reddy T."/>
            <person name="Klenk H.P."/>
            <person name="Goker M."/>
            <person name="Reva O."/>
            <person name="Miroshnichenko M."/>
            <person name="Kyprides N."/>
            <person name="Woyke T."/>
            <person name="Gelfand M."/>
        </authorList>
    </citation>
    <scope>NUCLEOTIDE SEQUENCE [LARGE SCALE GENOMIC DNA]</scope>
    <source>
        <strain evidence="9 12">LF13</strain>
    </source>
</reference>
<evidence type="ECO:0000256" key="3">
    <source>
        <dbReference type="ARBA" id="ARBA00022490"/>
    </source>
</evidence>
<evidence type="ECO:0000256" key="5">
    <source>
        <dbReference type="ARBA" id="ARBA00022679"/>
    </source>
</evidence>
<dbReference type="eggNOG" id="COG3444">
    <property type="taxonomic scope" value="Bacteria"/>
</dbReference>
<dbReference type="PaxDb" id="880073-Calab_0889"/>
<dbReference type="Pfam" id="PF03830">
    <property type="entry name" value="PTSIIB_sorb"/>
    <property type="match status" value="1"/>
</dbReference>
<dbReference type="HOGENOM" id="CLU_116175_1_0_0"/>
<evidence type="ECO:0000256" key="7">
    <source>
        <dbReference type="ARBA" id="ARBA00022777"/>
    </source>
</evidence>
<reference evidence="10 11" key="1">
    <citation type="submission" date="2011-09" db="EMBL/GenBank/DDBJ databases">
        <title>The permanent draft genome of Caldithrix abyssi DSM 13497.</title>
        <authorList>
            <consortium name="US DOE Joint Genome Institute (JGI-PGF)"/>
            <person name="Lucas S."/>
            <person name="Han J."/>
            <person name="Lapidus A."/>
            <person name="Bruce D."/>
            <person name="Goodwin L."/>
            <person name="Pitluck S."/>
            <person name="Peters L."/>
            <person name="Kyrpides N."/>
            <person name="Mavromatis K."/>
            <person name="Ivanova N."/>
            <person name="Mikhailova N."/>
            <person name="Chertkov O."/>
            <person name="Detter J.C."/>
            <person name="Tapia R."/>
            <person name="Han C."/>
            <person name="Land M."/>
            <person name="Hauser L."/>
            <person name="Markowitz V."/>
            <person name="Cheng J.-F."/>
            <person name="Hugenholtz P."/>
            <person name="Woyke T."/>
            <person name="Wu D."/>
            <person name="Spring S."/>
            <person name="Brambilla E."/>
            <person name="Klenk H.-P."/>
            <person name="Eisen J.A."/>
        </authorList>
    </citation>
    <scope>NUCLEOTIDE SEQUENCE [LARGE SCALE GENOMIC DNA]</scope>
    <source>
        <strain evidence="10 11">DSM 13497</strain>
    </source>
</reference>
<evidence type="ECO:0000256" key="6">
    <source>
        <dbReference type="ARBA" id="ARBA00022683"/>
    </source>
</evidence>
<dbReference type="Gene3D" id="3.40.35.10">
    <property type="entry name" value="Phosphotransferase system, sorbose subfamily IIB component"/>
    <property type="match status" value="1"/>
</dbReference>
<dbReference type="STRING" id="880073.Cabys_65"/>
<dbReference type="RefSeq" id="WP_006927523.1">
    <property type="nucleotide sequence ID" value="NZ_CM001402.1"/>
</dbReference>
<keyword evidence="5" id="KW-0808">Transferase</keyword>
<dbReference type="AlphaFoldDB" id="H1XUM7"/>
<dbReference type="InParanoid" id="H1XUM7"/>
<accession>H1XUM7</accession>
<dbReference type="PROSITE" id="PS51101">
    <property type="entry name" value="PTS_EIIB_TYPE_4"/>
    <property type="match status" value="1"/>
</dbReference>